<comment type="caution">
    <text evidence="2">The sequence shown here is derived from an EMBL/GenBank/DDBJ whole genome shotgun (WGS) entry which is preliminary data.</text>
</comment>
<evidence type="ECO:0000256" key="1">
    <source>
        <dbReference type="SAM" id="SignalP"/>
    </source>
</evidence>
<dbReference type="AlphaFoldDB" id="A0A0N0GQL8"/>
<sequence>MNKFATTLAFALVAATAAVSAQAADQSQSVFDRAQRVEQPAWQRAVAADQNFAAQPDAQPGRRAYAFRAVQPVADTQAADTNRVVRAVNAPQNYAAQINTQPGRVVSN</sequence>
<keyword evidence="3" id="KW-1185">Reference proteome</keyword>
<organism evidence="2 3">
    <name type="scientific">Amantichitinum ursilacus</name>
    <dbReference type="NCBI Taxonomy" id="857265"/>
    <lineage>
        <taxon>Bacteria</taxon>
        <taxon>Pseudomonadati</taxon>
        <taxon>Pseudomonadota</taxon>
        <taxon>Betaproteobacteria</taxon>
        <taxon>Neisseriales</taxon>
        <taxon>Chitinibacteraceae</taxon>
        <taxon>Amantichitinum</taxon>
    </lineage>
</organism>
<dbReference type="RefSeq" id="WP_152969054.1">
    <property type="nucleotide sequence ID" value="NZ_LAQT01000002.1"/>
</dbReference>
<dbReference type="EMBL" id="LAQT01000002">
    <property type="protein sequence ID" value="KPC54760.1"/>
    <property type="molecule type" value="Genomic_DNA"/>
</dbReference>
<accession>A0A0N0GQL8</accession>
<feature type="signal peptide" evidence="1">
    <location>
        <begin position="1"/>
        <end position="23"/>
    </location>
</feature>
<keyword evidence="1" id="KW-0732">Signal</keyword>
<dbReference type="Proteomes" id="UP000037939">
    <property type="component" value="Unassembled WGS sequence"/>
</dbReference>
<gene>
    <name evidence="2" type="ORF">WG78_04285</name>
</gene>
<name>A0A0N0GQL8_9NEIS</name>
<feature type="chain" id="PRO_5005849795" evidence="1">
    <location>
        <begin position="24"/>
        <end position="108"/>
    </location>
</feature>
<reference evidence="2 3" key="1">
    <citation type="submission" date="2015-07" db="EMBL/GenBank/DDBJ databases">
        <title>Draft genome sequence of the Amantichitinum ursilacus IGB-41, a new chitin-degrading bacterium.</title>
        <authorList>
            <person name="Kirstahler P."/>
            <person name="Guenther M."/>
            <person name="Grumaz C."/>
            <person name="Rupp S."/>
            <person name="Zibek S."/>
            <person name="Sohn K."/>
        </authorList>
    </citation>
    <scope>NUCLEOTIDE SEQUENCE [LARGE SCALE GENOMIC DNA]</scope>
    <source>
        <strain evidence="2 3">IGB-41</strain>
    </source>
</reference>
<proteinExistence type="predicted"/>
<protein>
    <submittedName>
        <fullName evidence="2">Uncharacterized protein</fullName>
    </submittedName>
</protein>
<evidence type="ECO:0000313" key="3">
    <source>
        <dbReference type="Proteomes" id="UP000037939"/>
    </source>
</evidence>
<dbReference type="STRING" id="857265.WG78_04285"/>
<evidence type="ECO:0000313" key="2">
    <source>
        <dbReference type="EMBL" id="KPC54760.1"/>
    </source>
</evidence>